<proteinExistence type="predicted"/>
<feature type="region of interest" description="Disordered" evidence="1">
    <location>
        <begin position="25"/>
        <end position="56"/>
    </location>
</feature>
<comment type="caution">
    <text evidence="3">The sequence shown here is derived from an EMBL/GenBank/DDBJ whole genome shotgun (WGS) entry which is preliminary data.</text>
</comment>
<feature type="signal peptide" evidence="2">
    <location>
        <begin position="1"/>
        <end position="20"/>
    </location>
</feature>
<protein>
    <submittedName>
        <fullName evidence="3">Pore-forming ESAT-6 family protein</fullName>
    </submittedName>
</protein>
<name>A0ABW4DPV2_9RHOB</name>
<evidence type="ECO:0000256" key="2">
    <source>
        <dbReference type="SAM" id="SignalP"/>
    </source>
</evidence>
<feature type="compositionally biased region" description="Low complexity" evidence="1">
    <location>
        <begin position="25"/>
        <end position="53"/>
    </location>
</feature>
<gene>
    <name evidence="3" type="ORF">ACFQ5P_00535</name>
</gene>
<keyword evidence="2" id="KW-0732">Signal</keyword>
<dbReference type="EMBL" id="JBHTOQ010000003">
    <property type="protein sequence ID" value="MFD1479769.1"/>
    <property type="molecule type" value="Genomic_DNA"/>
</dbReference>
<organism evidence="3 4">
    <name type="scientific">Paracoccus nototheniae</name>
    <dbReference type="NCBI Taxonomy" id="2489002"/>
    <lineage>
        <taxon>Bacteria</taxon>
        <taxon>Pseudomonadati</taxon>
        <taxon>Pseudomonadota</taxon>
        <taxon>Alphaproteobacteria</taxon>
        <taxon>Rhodobacterales</taxon>
        <taxon>Paracoccaceae</taxon>
        <taxon>Paracoccus</taxon>
    </lineage>
</organism>
<evidence type="ECO:0000256" key="1">
    <source>
        <dbReference type="SAM" id="MobiDB-lite"/>
    </source>
</evidence>
<sequence>MIRNIAFALGLGLLPAAALAQDATAPAPAPAPSDAQAATPEAAPDAPAMAPADTETTYQAARNQLGILQYCQEQGFSGAEAIEAQSQLIAMLPAGDETAGAAAEEKGAEGMVAVGGNELSLADAVAGQGATVESTCQQIEAAVNEIAPTLPAG</sequence>
<reference evidence="4" key="1">
    <citation type="journal article" date="2019" name="Int. J. Syst. Evol. Microbiol.">
        <title>The Global Catalogue of Microorganisms (GCM) 10K type strain sequencing project: providing services to taxonomists for standard genome sequencing and annotation.</title>
        <authorList>
            <consortium name="The Broad Institute Genomics Platform"/>
            <consortium name="The Broad Institute Genome Sequencing Center for Infectious Disease"/>
            <person name="Wu L."/>
            <person name="Ma J."/>
        </authorList>
    </citation>
    <scope>NUCLEOTIDE SEQUENCE [LARGE SCALE GENOMIC DNA]</scope>
    <source>
        <strain evidence="4">CCM 8875</strain>
    </source>
</reference>
<evidence type="ECO:0000313" key="4">
    <source>
        <dbReference type="Proteomes" id="UP001597302"/>
    </source>
</evidence>
<accession>A0ABW4DPV2</accession>
<dbReference type="NCBIfam" id="NF035933">
    <property type="entry name" value="ESAT6_1"/>
    <property type="match status" value="1"/>
</dbReference>
<dbReference type="RefSeq" id="WP_131573639.1">
    <property type="nucleotide sequence ID" value="NZ_CBCSAJ010000052.1"/>
</dbReference>
<evidence type="ECO:0000313" key="3">
    <source>
        <dbReference type="EMBL" id="MFD1479769.1"/>
    </source>
</evidence>
<keyword evidence="4" id="KW-1185">Reference proteome</keyword>
<feature type="chain" id="PRO_5046165368" evidence="2">
    <location>
        <begin position="21"/>
        <end position="153"/>
    </location>
</feature>
<dbReference type="Proteomes" id="UP001597302">
    <property type="component" value="Unassembled WGS sequence"/>
</dbReference>